<reference evidence="2" key="2">
    <citation type="submission" date="2023-03" db="EMBL/GenBank/DDBJ databases">
        <authorList>
            <person name="Inwood S.N."/>
            <person name="Skelly J.G."/>
            <person name="Guhlin J."/>
            <person name="Harrop T.W.R."/>
            <person name="Goldson S.G."/>
            <person name="Dearden P.K."/>
        </authorList>
    </citation>
    <scope>NUCLEOTIDE SEQUENCE</scope>
    <source>
        <strain evidence="2">Lincoln</strain>
        <tissue evidence="2">Whole body</tissue>
    </source>
</reference>
<keyword evidence="3" id="KW-1185">Reference proteome</keyword>
<sequence>MSGICSSTGLIAARIQPIYKVKPKKIELSGTSKPAPFILRPFAGLFNPYPYGCSVFCNHPADYEAKEFVRRAKESWATEGKALLLPVEMEMIRATLLASGIADTSGINDSAGGYDINPITNVPDELFRKYTETDSRPLTPTPTLVSGTVTIHRDDFVNFNATCNPKERTTLILDLRTASQEQDIDTLNWHAVTLEPPPSPVRKINQISKSHSSLSSNHHYPHRQQQSQRINSGSQENAADVNENISKSDDNHENDENINDDMVMIKRRGKRLKKRKCRRGSNYGQQCEVRDPLEPPETQVSQVNDGSRKNSALTPLDNITTVITPDEQSLVSVQQQQSPASSFISPEILKHVIRDLDNEMIEQEFFLRKKIVMIEALRVKSELQLQNRPSSRQSFNQLQLAVNVPRIFSRQNARFELLDSATLATMKSLDYLGKCVFLAPGRKLMFARTFSKYYEDTMDGVRYISSNDLMEAIDEVMGKPLTHEQLTEFNKFIGKINVPLNFRTWCGVCAACERLLSSLSPRKLDMPTWIEQTDFQALERRLQFIKFRHFFRTTYNMSIPMSGLTRLIAIKCHFTTKTLKCWIRTAAI</sequence>
<feature type="compositionally biased region" description="Basic and acidic residues" evidence="1">
    <location>
        <begin position="246"/>
        <end position="255"/>
    </location>
</feature>
<accession>A0AA39FSU8</accession>
<feature type="compositionally biased region" description="Polar residues" evidence="1">
    <location>
        <begin position="223"/>
        <end position="237"/>
    </location>
</feature>
<evidence type="ECO:0000256" key="1">
    <source>
        <dbReference type="SAM" id="MobiDB-lite"/>
    </source>
</evidence>
<dbReference type="PANTHER" id="PTHR36696">
    <property type="entry name" value="AGAP012002-PA"/>
    <property type="match status" value="1"/>
</dbReference>
<feature type="compositionally biased region" description="Low complexity" evidence="1">
    <location>
        <begin position="208"/>
        <end position="218"/>
    </location>
</feature>
<dbReference type="EMBL" id="JAQQBR010000006">
    <property type="protein sequence ID" value="KAK0174871.1"/>
    <property type="molecule type" value="Genomic_DNA"/>
</dbReference>
<evidence type="ECO:0000313" key="3">
    <source>
        <dbReference type="Proteomes" id="UP001168972"/>
    </source>
</evidence>
<feature type="compositionally biased region" description="Polar residues" evidence="1">
    <location>
        <begin position="298"/>
        <end position="315"/>
    </location>
</feature>
<feature type="region of interest" description="Disordered" evidence="1">
    <location>
        <begin position="193"/>
        <end position="315"/>
    </location>
</feature>
<dbReference type="Proteomes" id="UP001168972">
    <property type="component" value="Unassembled WGS sequence"/>
</dbReference>
<organism evidence="2 3">
    <name type="scientific">Microctonus hyperodae</name>
    <name type="common">Parasitoid wasp</name>
    <dbReference type="NCBI Taxonomy" id="165561"/>
    <lineage>
        <taxon>Eukaryota</taxon>
        <taxon>Metazoa</taxon>
        <taxon>Ecdysozoa</taxon>
        <taxon>Arthropoda</taxon>
        <taxon>Hexapoda</taxon>
        <taxon>Insecta</taxon>
        <taxon>Pterygota</taxon>
        <taxon>Neoptera</taxon>
        <taxon>Endopterygota</taxon>
        <taxon>Hymenoptera</taxon>
        <taxon>Apocrita</taxon>
        <taxon>Ichneumonoidea</taxon>
        <taxon>Braconidae</taxon>
        <taxon>Euphorinae</taxon>
        <taxon>Microctonus</taxon>
    </lineage>
</organism>
<proteinExistence type="predicted"/>
<dbReference type="AlphaFoldDB" id="A0AA39FSU8"/>
<comment type="caution">
    <text evidence="2">The sequence shown here is derived from an EMBL/GenBank/DDBJ whole genome shotgun (WGS) entry which is preliminary data.</text>
</comment>
<reference evidence="2" key="1">
    <citation type="journal article" date="2023" name="bioRxiv">
        <title>Scaffold-level genome assemblies of two parasitoid biocontrol wasps reveal the parthenogenesis mechanism and an associated novel virus.</title>
        <authorList>
            <person name="Inwood S."/>
            <person name="Skelly J."/>
            <person name="Guhlin J."/>
            <person name="Harrop T."/>
            <person name="Goldson S."/>
            <person name="Dearden P."/>
        </authorList>
    </citation>
    <scope>NUCLEOTIDE SEQUENCE</scope>
    <source>
        <strain evidence="2">Lincoln</strain>
        <tissue evidence="2">Whole body</tissue>
    </source>
</reference>
<feature type="compositionally biased region" description="Basic residues" evidence="1">
    <location>
        <begin position="265"/>
        <end position="279"/>
    </location>
</feature>
<dbReference type="PANTHER" id="PTHR36696:SF1">
    <property type="entry name" value="EF-HAND DOMAIN-CONTAINING PROTEIN"/>
    <property type="match status" value="1"/>
</dbReference>
<protein>
    <submittedName>
        <fullName evidence="2">Uncharacterized protein</fullName>
    </submittedName>
</protein>
<evidence type="ECO:0000313" key="2">
    <source>
        <dbReference type="EMBL" id="KAK0174871.1"/>
    </source>
</evidence>
<gene>
    <name evidence="2" type="ORF">PV327_010591</name>
</gene>
<name>A0AA39FSU8_MICHY</name>